<sequence>NSYIREPCENEIIHNNNEHEDQVKELKKKNKEMQLKIDELDKQVNHLTIEAARHQSALGRAIKDNDLSNISQLRNDIDVLKQNLEEFCMVKPADDFDIDLNAATNLLEKCASVKAFRDNNNYVSSIAYVLDEEHLKTLVHGALQRLVIESVIRHVKYLGEYLGNLEVNIINQTDDLLNVLNNLINSRVGNDDISRIMPTRLRQQVYSILDNRGFNPIKIKNITTEHPFISIFKEEIMSAINEIRVIKNCDKLKRINDMAAELIRDIIKIFFFRLKIQEQVADPLHWFKFNDPVNLSLMEGAFGSDDRHDMVVQICTFPLITVSNKKHVVARANVHVITKNNIEP</sequence>
<organism evidence="1 2">
    <name type="scientific">Racocetra persica</name>
    <dbReference type="NCBI Taxonomy" id="160502"/>
    <lineage>
        <taxon>Eukaryota</taxon>
        <taxon>Fungi</taxon>
        <taxon>Fungi incertae sedis</taxon>
        <taxon>Mucoromycota</taxon>
        <taxon>Glomeromycotina</taxon>
        <taxon>Glomeromycetes</taxon>
        <taxon>Diversisporales</taxon>
        <taxon>Gigasporaceae</taxon>
        <taxon>Racocetra</taxon>
    </lineage>
</organism>
<evidence type="ECO:0000313" key="2">
    <source>
        <dbReference type="Proteomes" id="UP000789920"/>
    </source>
</evidence>
<keyword evidence="2" id="KW-1185">Reference proteome</keyword>
<accession>A0ACA9RPK2</accession>
<comment type="caution">
    <text evidence="1">The sequence shown here is derived from an EMBL/GenBank/DDBJ whole genome shotgun (WGS) entry which is preliminary data.</text>
</comment>
<dbReference type="Proteomes" id="UP000789920">
    <property type="component" value="Unassembled WGS sequence"/>
</dbReference>
<dbReference type="EMBL" id="CAJVQC010063948">
    <property type="protein sequence ID" value="CAG8804078.1"/>
    <property type="molecule type" value="Genomic_DNA"/>
</dbReference>
<name>A0ACA9RPK2_9GLOM</name>
<proteinExistence type="predicted"/>
<protein>
    <submittedName>
        <fullName evidence="1">34463_t:CDS:1</fullName>
    </submittedName>
</protein>
<gene>
    <name evidence="1" type="ORF">RPERSI_LOCUS21650</name>
</gene>
<evidence type="ECO:0000313" key="1">
    <source>
        <dbReference type="EMBL" id="CAG8804078.1"/>
    </source>
</evidence>
<feature type="non-terminal residue" evidence="1">
    <location>
        <position position="1"/>
    </location>
</feature>
<reference evidence="1" key="1">
    <citation type="submission" date="2021-06" db="EMBL/GenBank/DDBJ databases">
        <authorList>
            <person name="Kallberg Y."/>
            <person name="Tangrot J."/>
            <person name="Rosling A."/>
        </authorList>
    </citation>
    <scope>NUCLEOTIDE SEQUENCE</scope>
    <source>
        <strain evidence="1">MA461A</strain>
    </source>
</reference>